<accession>A0ABQ9VPX1</accession>
<organism evidence="1 2">
    <name type="scientific">Saguinus oedipus</name>
    <name type="common">Cotton-top tamarin</name>
    <name type="synonym">Oedipomidas oedipus</name>
    <dbReference type="NCBI Taxonomy" id="9490"/>
    <lineage>
        <taxon>Eukaryota</taxon>
        <taxon>Metazoa</taxon>
        <taxon>Chordata</taxon>
        <taxon>Craniata</taxon>
        <taxon>Vertebrata</taxon>
        <taxon>Euteleostomi</taxon>
        <taxon>Mammalia</taxon>
        <taxon>Eutheria</taxon>
        <taxon>Euarchontoglires</taxon>
        <taxon>Primates</taxon>
        <taxon>Haplorrhini</taxon>
        <taxon>Platyrrhini</taxon>
        <taxon>Cebidae</taxon>
        <taxon>Callitrichinae</taxon>
        <taxon>Saguinus</taxon>
    </lineage>
</organism>
<protein>
    <submittedName>
        <fullName evidence="1">Uncharacterized protein</fullName>
    </submittedName>
</protein>
<evidence type="ECO:0000313" key="2">
    <source>
        <dbReference type="Proteomes" id="UP001266305"/>
    </source>
</evidence>
<evidence type="ECO:0000313" key="1">
    <source>
        <dbReference type="EMBL" id="KAK2111418.1"/>
    </source>
</evidence>
<name>A0ABQ9VPX1_SAGOE</name>
<sequence length="57" mass="6536">AGSQLLVCVLYTAPTSRLVREASTYGNCHRRLDDEDRQITRLMSDQIRSQQSQDKPK</sequence>
<keyword evidence="2" id="KW-1185">Reference proteome</keyword>
<dbReference type="EMBL" id="JASSZA010000005">
    <property type="protein sequence ID" value="KAK2111418.1"/>
    <property type="molecule type" value="Genomic_DNA"/>
</dbReference>
<gene>
    <name evidence="1" type="ORF">P7K49_011164</name>
</gene>
<reference evidence="1 2" key="1">
    <citation type="submission" date="2023-05" db="EMBL/GenBank/DDBJ databases">
        <title>B98-5 Cell Line De Novo Hybrid Assembly: An Optical Mapping Approach.</title>
        <authorList>
            <person name="Kananen K."/>
            <person name="Auerbach J.A."/>
            <person name="Kautto E."/>
            <person name="Blachly J.S."/>
        </authorList>
    </citation>
    <scope>NUCLEOTIDE SEQUENCE [LARGE SCALE GENOMIC DNA]</scope>
    <source>
        <strain evidence="1">B95-8</strain>
        <tissue evidence="1">Cell line</tissue>
    </source>
</reference>
<proteinExistence type="predicted"/>
<feature type="non-terminal residue" evidence="1">
    <location>
        <position position="57"/>
    </location>
</feature>
<comment type="caution">
    <text evidence="1">The sequence shown here is derived from an EMBL/GenBank/DDBJ whole genome shotgun (WGS) entry which is preliminary data.</text>
</comment>
<feature type="non-terminal residue" evidence="1">
    <location>
        <position position="1"/>
    </location>
</feature>
<dbReference type="Proteomes" id="UP001266305">
    <property type="component" value="Unassembled WGS sequence"/>
</dbReference>